<dbReference type="EMBL" id="LT598653">
    <property type="protein sequence ID" value="SBV32717.1"/>
    <property type="molecule type" value="Genomic_DNA"/>
</dbReference>
<dbReference type="SUPFAM" id="SSF51126">
    <property type="entry name" value="Pectin lyase-like"/>
    <property type="match status" value="1"/>
</dbReference>
<dbReference type="Gene3D" id="2.160.20.10">
    <property type="entry name" value="Single-stranded right-handed beta-helix, Pectin lyase-like"/>
    <property type="match status" value="1"/>
</dbReference>
<sequence>MARLAATGRAYLPSGTYKLSKPLVIPPGVLEGGRVTLDFRDADPANFPDRICVLVKGAPKTRLPDLSGNLTIGADLFRFKAPHGLSAGDAFQLSGTVDFAGNGYRHYYRKGEIFRVEHVVDATTVRVAAGCRDTYRAAEVEVWKRAGDRFTQACTSLTILGRDDIKLSLRLAALDRTVIDNVRVERGKHSALSFTDCFGIRGENIVARQFSDAHEGYGILVGNSQDVRLRGDVYGYFNGIAVGGGLTKGGKIGMNRDIHFEGTGASDPVGGLSGANFHGNTEYSSYRGTFRNGVTLAGNKNEAHGEFIGGSGRSVIRFGEMHGHEFRVSGVARTNGADLKIQHGAIHQPDYGMHARYGGRTVLDLQLHVAQATRIIWWRPQKLSRADAVLELRLDIVEAHPTTRFMALRRQGSKGRAFPSVELRQFVLRDDRVPIRWWVDSDTRLGGPAAANALSAKRAIISRAQAYK</sequence>
<organism evidence="2">
    <name type="scientific">uncultured Sphingopyxis sp</name>
    <dbReference type="NCBI Taxonomy" id="310581"/>
    <lineage>
        <taxon>Bacteria</taxon>
        <taxon>Pseudomonadati</taxon>
        <taxon>Pseudomonadota</taxon>
        <taxon>Alphaproteobacteria</taxon>
        <taxon>Sphingomonadales</taxon>
        <taxon>Sphingomonadaceae</taxon>
        <taxon>Sphingopyxis</taxon>
        <taxon>environmental samples</taxon>
    </lineage>
</organism>
<accession>A0A1Y5PYY0</accession>
<dbReference type="InterPro" id="IPR054136">
    <property type="entry name" value="Gp49_pectate_lyase-like"/>
</dbReference>
<dbReference type="AlphaFoldDB" id="A0A1Y5PYY0"/>
<evidence type="ECO:0000259" key="1">
    <source>
        <dbReference type="Pfam" id="PF22442"/>
    </source>
</evidence>
<gene>
    <name evidence="2" type="ORF">SPPYR_1597</name>
</gene>
<proteinExistence type="predicted"/>
<dbReference type="InterPro" id="IPR011050">
    <property type="entry name" value="Pectin_lyase_fold/virulence"/>
</dbReference>
<protein>
    <recommendedName>
        <fullName evidence="1">Gp49 pectin lyase-like domain-containing protein</fullName>
    </recommendedName>
</protein>
<reference evidence="2" key="1">
    <citation type="submission" date="2016-03" db="EMBL/GenBank/DDBJ databases">
        <authorList>
            <person name="Ploux O."/>
        </authorList>
    </citation>
    <scope>NUCLEOTIDE SEQUENCE</scope>
    <source>
        <strain evidence="2">UC10</strain>
    </source>
</reference>
<dbReference type="Pfam" id="PF22442">
    <property type="entry name" value="Gp49_Pectate_lyase_like"/>
    <property type="match status" value="1"/>
</dbReference>
<dbReference type="InterPro" id="IPR012334">
    <property type="entry name" value="Pectin_lyas_fold"/>
</dbReference>
<name>A0A1Y5PYY0_9SPHN</name>
<dbReference type="KEGG" id="sphu:SPPYR_1597"/>
<evidence type="ECO:0000313" key="2">
    <source>
        <dbReference type="EMBL" id="SBV32717.1"/>
    </source>
</evidence>
<feature type="domain" description="Gp49 pectin lyase-like" evidence="1">
    <location>
        <begin position="187"/>
        <end position="342"/>
    </location>
</feature>